<sequence>MKIYWIRKEMFSSKEVFNDPRDNKQRIDKEIRYESVFIYLINKASLFKKRLIDFEVVRS</sequence>
<evidence type="ECO:0000313" key="2">
    <source>
        <dbReference type="Proteomes" id="UP000078534"/>
    </source>
</evidence>
<evidence type="ECO:0000313" key="1">
    <source>
        <dbReference type="EMBL" id="OAS85890.1"/>
    </source>
</evidence>
<name>A0A179SXQ7_9BACI</name>
<organism evidence="1 2">
    <name type="scientific">Metabacillus litoralis</name>
    <dbReference type="NCBI Taxonomy" id="152268"/>
    <lineage>
        <taxon>Bacteria</taxon>
        <taxon>Bacillati</taxon>
        <taxon>Bacillota</taxon>
        <taxon>Bacilli</taxon>
        <taxon>Bacillales</taxon>
        <taxon>Bacillaceae</taxon>
        <taxon>Metabacillus</taxon>
    </lineage>
</organism>
<dbReference type="Proteomes" id="UP000078534">
    <property type="component" value="Unassembled WGS sequence"/>
</dbReference>
<comment type="caution">
    <text evidence="1">The sequence shown here is derived from an EMBL/GenBank/DDBJ whole genome shotgun (WGS) entry which is preliminary data.</text>
</comment>
<reference evidence="2" key="1">
    <citation type="submission" date="2016-04" db="EMBL/GenBank/DDBJ databases">
        <authorList>
            <person name="Lyu Z."/>
            <person name="Lyu W."/>
        </authorList>
    </citation>
    <scope>NUCLEOTIDE SEQUENCE [LARGE SCALE GENOMIC DNA]</scope>
    <source>
        <strain evidence="2">C44</strain>
    </source>
</reference>
<dbReference type="EMBL" id="LWSG01000017">
    <property type="protein sequence ID" value="OAS85890.1"/>
    <property type="molecule type" value="Genomic_DNA"/>
</dbReference>
<keyword evidence="2" id="KW-1185">Reference proteome</keyword>
<proteinExistence type="predicted"/>
<gene>
    <name evidence="1" type="ORF">A6K24_23155</name>
</gene>
<dbReference type="AlphaFoldDB" id="A0A179SXQ7"/>
<protein>
    <submittedName>
        <fullName evidence="1">Uncharacterized protein</fullName>
    </submittedName>
</protein>
<accession>A0A179SXQ7</accession>